<dbReference type="AlphaFoldDB" id="A0A8J3S4R6"/>
<gene>
    <name evidence="1" type="ORF">Pro02_51830</name>
</gene>
<dbReference type="EMBL" id="BOOI01000049">
    <property type="protein sequence ID" value="GIH86775.1"/>
    <property type="molecule type" value="Genomic_DNA"/>
</dbReference>
<accession>A0A8J3S4R6</accession>
<keyword evidence="2" id="KW-1185">Reference proteome</keyword>
<evidence type="ECO:0000313" key="2">
    <source>
        <dbReference type="Proteomes" id="UP000655044"/>
    </source>
</evidence>
<comment type="caution">
    <text evidence="1">The sequence shown here is derived from an EMBL/GenBank/DDBJ whole genome shotgun (WGS) entry which is preliminary data.</text>
</comment>
<dbReference type="Proteomes" id="UP000655044">
    <property type="component" value="Unassembled WGS sequence"/>
</dbReference>
<protein>
    <submittedName>
        <fullName evidence="1">Uncharacterized protein</fullName>
    </submittedName>
</protein>
<proteinExistence type="predicted"/>
<sequence>MRNDQPCLRVTRTVGHRRMLVAYCADVTEVNRYVDLAELVPAEESSDEPVLGRTRV</sequence>
<name>A0A8J3S4R6_PLARO</name>
<organism evidence="1 2">
    <name type="scientific">Planobispora rosea</name>
    <dbReference type="NCBI Taxonomy" id="35762"/>
    <lineage>
        <taxon>Bacteria</taxon>
        <taxon>Bacillati</taxon>
        <taxon>Actinomycetota</taxon>
        <taxon>Actinomycetes</taxon>
        <taxon>Streptosporangiales</taxon>
        <taxon>Streptosporangiaceae</taxon>
        <taxon>Planobispora</taxon>
    </lineage>
</organism>
<reference evidence="1" key="1">
    <citation type="submission" date="2021-01" db="EMBL/GenBank/DDBJ databases">
        <title>Whole genome shotgun sequence of Planobispora rosea NBRC 15558.</title>
        <authorList>
            <person name="Komaki H."/>
            <person name="Tamura T."/>
        </authorList>
    </citation>
    <scope>NUCLEOTIDE SEQUENCE</scope>
    <source>
        <strain evidence="1">NBRC 15558</strain>
    </source>
</reference>
<evidence type="ECO:0000313" key="1">
    <source>
        <dbReference type="EMBL" id="GIH86775.1"/>
    </source>
</evidence>